<keyword evidence="2" id="KW-1185">Reference proteome</keyword>
<accession>A0A1W0A8E7</accession>
<evidence type="ECO:0000313" key="1">
    <source>
        <dbReference type="EMBL" id="OQS06572.1"/>
    </source>
</evidence>
<reference evidence="1 2" key="1">
    <citation type="journal article" date="2014" name="Genome Biol. Evol.">
        <title>The secreted proteins of Achlya hypogyna and Thraustotheca clavata identify the ancestral oomycete secretome and reveal gene acquisitions by horizontal gene transfer.</title>
        <authorList>
            <person name="Misner I."/>
            <person name="Blouin N."/>
            <person name="Leonard G."/>
            <person name="Richards T.A."/>
            <person name="Lane C.E."/>
        </authorList>
    </citation>
    <scope>NUCLEOTIDE SEQUENCE [LARGE SCALE GENOMIC DNA]</scope>
    <source>
        <strain evidence="1 2">ATCC 34112</strain>
    </source>
</reference>
<dbReference type="Proteomes" id="UP000243217">
    <property type="component" value="Unassembled WGS sequence"/>
</dbReference>
<proteinExistence type="predicted"/>
<dbReference type="EMBL" id="JNBS01000329">
    <property type="protein sequence ID" value="OQS06572.1"/>
    <property type="molecule type" value="Genomic_DNA"/>
</dbReference>
<name>A0A1W0A8E7_9STRA</name>
<dbReference type="AlphaFoldDB" id="A0A1W0A8E7"/>
<organism evidence="1 2">
    <name type="scientific">Thraustotheca clavata</name>
    <dbReference type="NCBI Taxonomy" id="74557"/>
    <lineage>
        <taxon>Eukaryota</taxon>
        <taxon>Sar</taxon>
        <taxon>Stramenopiles</taxon>
        <taxon>Oomycota</taxon>
        <taxon>Saprolegniomycetes</taxon>
        <taxon>Saprolegniales</taxon>
        <taxon>Achlyaceae</taxon>
        <taxon>Thraustotheca</taxon>
    </lineage>
</organism>
<comment type="caution">
    <text evidence="1">The sequence shown here is derived from an EMBL/GenBank/DDBJ whole genome shotgun (WGS) entry which is preliminary data.</text>
</comment>
<protein>
    <submittedName>
        <fullName evidence="1">Uncharacterized protein</fullName>
    </submittedName>
</protein>
<evidence type="ECO:0000313" key="2">
    <source>
        <dbReference type="Proteomes" id="UP000243217"/>
    </source>
</evidence>
<sequence>MNLFNEISRISRYPTNRVSEDNVVSLSLTQKSCAFSNKRYMAYKPLTLLLNKLSHTYIAVITIIQLNATNILWRCSAHCRLEWLIRRKIYSMV</sequence>
<gene>
    <name evidence="1" type="ORF">THRCLA_20348</name>
</gene>